<dbReference type="Gene3D" id="3.60.10.10">
    <property type="entry name" value="Endonuclease/exonuclease/phosphatase"/>
    <property type="match status" value="1"/>
</dbReference>
<name>A0AAV7BZT6_ENGPU</name>
<dbReference type="AlphaFoldDB" id="A0AAV7BZT6"/>
<proteinExistence type="predicted"/>
<dbReference type="SUPFAM" id="SSF56219">
    <property type="entry name" value="DNase I-like"/>
    <property type="match status" value="1"/>
</dbReference>
<sequence>MHGDTCTLMEGEYTFHSEVHHTWSHIDYILVSEPILHKIVETNIEQLIISDHSPITMTIAENHMKGDDYVWRFPTYLVKDDQFVQQLKGWWTEYEFECSTSQTSPALYWDSA</sequence>
<reference evidence="1" key="1">
    <citation type="thesis" date="2020" institute="ProQuest LLC" country="789 East Eisenhower Parkway, Ann Arbor, MI, USA">
        <title>Comparative Genomics and Chromosome Evolution.</title>
        <authorList>
            <person name="Mudd A.B."/>
        </authorList>
    </citation>
    <scope>NUCLEOTIDE SEQUENCE</scope>
    <source>
        <strain evidence="1">237g6f4</strain>
        <tissue evidence="1">Blood</tissue>
    </source>
</reference>
<organism evidence="1 2">
    <name type="scientific">Engystomops pustulosus</name>
    <name type="common">Tungara frog</name>
    <name type="synonym">Physalaemus pustulosus</name>
    <dbReference type="NCBI Taxonomy" id="76066"/>
    <lineage>
        <taxon>Eukaryota</taxon>
        <taxon>Metazoa</taxon>
        <taxon>Chordata</taxon>
        <taxon>Craniata</taxon>
        <taxon>Vertebrata</taxon>
        <taxon>Euteleostomi</taxon>
        <taxon>Amphibia</taxon>
        <taxon>Batrachia</taxon>
        <taxon>Anura</taxon>
        <taxon>Neobatrachia</taxon>
        <taxon>Hyloidea</taxon>
        <taxon>Leptodactylidae</taxon>
        <taxon>Leiuperinae</taxon>
        <taxon>Engystomops</taxon>
    </lineage>
</organism>
<evidence type="ECO:0000313" key="2">
    <source>
        <dbReference type="Proteomes" id="UP000824782"/>
    </source>
</evidence>
<gene>
    <name evidence="1" type="ORF">GDO81_010264</name>
</gene>
<protein>
    <submittedName>
        <fullName evidence="1">Uncharacterized protein</fullName>
    </submittedName>
</protein>
<evidence type="ECO:0000313" key="1">
    <source>
        <dbReference type="EMBL" id="KAG8577697.1"/>
    </source>
</evidence>
<comment type="caution">
    <text evidence="1">The sequence shown here is derived from an EMBL/GenBank/DDBJ whole genome shotgun (WGS) entry which is preliminary data.</text>
</comment>
<keyword evidence="2" id="KW-1185">Reference proteome</keyword>
<accession>A0AAV7BZT6</accession>
<dbReference type="Proteomes" id="UP000824782">
    <property type="component" value="Unassembled WGS sequence"/>
</dbReference>
<dbReference type="InterPro" id="IPR036691">
    <property type="entry name" value="Endo/exonu/phosph_ase_sf"/>
</dbReference>
<dbReference type="EMBL" id="WNYA01000004">
    <property type="protein sequence ID" value="KAG8577697.1"/>
    <property type="molecule type" value="Genomic_DNA"/>
</dbReference>